<dbReference type="OrthoDB" id="5513217at2"/>
<dbReference type="PROSITE" id="PS51257">
    <property type="entry name" value="PROKAR_LIPOPROTEIN"/>
    <property type="match status" value="1"/>
</dbReference>
<sequence>MRSAIILVITAFFACNEAAKPPAATQADNGPLKAPYATEFYDSLQVTMDAYYDLTDGLSQGNATYTDKWAAILKQHIDSLPLGLLQVDSARLGVLHTATGSISAELSGLLGEKELEEKRAGFESVSDMLYDIVQTTGLKGKTIYRQYCPMAFNDRGAYWLSRSSKKQNPYFGNGMLGCVEVTDSLRY</sequence>
<dbReference type="InterPro" id="IPR021782">
    <property type="entry name" value="DUF3347"/>
</dbReference>
<proteinExistence type="predicted"/>
<dbReference type="Pfam" id="PF11827">
    <property type="entry name" value="DUF3347"/>
    <property type="match status" value="1"/>
</dbReference>
<dbReference type="RefSeq" id="WP_089836359.1">
    <property type="nucleotide sequence ID" value="NZ_FNBN01000008.1"/>
</dbReference>
<name>A0A1G7Z6Y0_CHIFI</name>
<dbReference type="STRING" id="104663.SAMN04488121_108135"/>
<accession>A0A1G7Z6Y0</accession>
<gene>
    <name evidence="2" type="ORF">SAMN04488121_108135</name>
</gene>
<organism evidence="2 3">
    <name type="scientific">Chitinophaga filiformis</name>
    <name type="common">Myxococcus filiformis</name>
    <name type="synonym">Flexibacter filiformis</name>
    <dbReference type="NCBI Taxonomy" id="104663"/>
    <lineage>
        <taxon>Bacteria</taxon>
        <taxon>Pseudomonadati</taxon>
        <taxon>Bacteroidota</taxon>
        <taxon>Chitinophagia</taxon>
        <taxon>Chitinophagales</taxon>
        <taxon>Chitinophagaceae</taxon>
        <taxon>Chitinophaga</taxon>
    </lineage>
</organism>
<dbReference type="EMBL" id="FNBN01000008">
    <property type="protein sequence ID" value="SDH03870.1"/>
    <property type="molecule type" value="Genomic_DNA"/>
</dbReference>
<evidence type="ECO:0000259" key="1">
    <source>
        <dbReference type="Pfam" id="PF11827"/>
    </source>
</evidence>
<dbReference type="Proteomes" id="UP000199045">
    <property type="component" value="Unassembled WGS sequence"/>
</dbReference>
<protein>
    <recommendedName>
        <fullName evidence="1">DUF3347 domain-containing protein</fullName>
    </recommendedName>
</protein>
<reference evidence="2 3" key="1">
    <citation type="submission" date="2016-10" db="EMBL/GenBank/DDBJ databases">
        <authorList>
            <person name="de Groot N.N."/>
        </authorList>
    </citation>
    <scope>NUCLEOTIDE SEQUENCE [LARGE SCALE GENOMIC DNA]</scope>
    <source>
        <strain evidence="2 3">DSM 527</strain>
    </source>
</reference>
<dbReference type="AlphaFoldDB" id="A0A1G7Z6Y0"/>
<evidence type="ECO:0000313" key="2">
    <source>
        <dbReference type="EMBL" id="SDH03870.1"/>
    </source>
</evidence>
<feature type="domain" description="DUF3347" evidence="1">
    <location>
        <begin position="48"/>
        <end position="139"/>
    </location>
</feature>
<evidence type="ECO:0000313" key="3">
    <source>
        <dbReference type="Proteomes" id="UP000199045"/>
    </source>
</evidence>